<keyword evidence="1" id="KW-1133">Transmembrane helix</keyword>
<dbReference type="InterPro" id="IPR000073">
    <property type="entry name" value="AB_hydrolase_1"/>
</dbReference>
<dbReference type="Gene3D" id="3.40.50.1820">
    <property type="entry name" value="alpha/beta hydrolase"/>
    <property type="match status" value="1"/>
</dbReference>
<evidence type="ECO:0000313" key="4">
    <source>
        <dbReference type="Proteomes" id="UP000321580"/>
    </source>
</evidence>
<dbReference type="InterPro" id="IPR050266">
    <property type="entry name" value="AB_hydrolase_sf"/>
</dbReference>
<keyword evidence="1" id="KW-0812">Transmembrane</keyword>
<dbReference type="GO" id="GO:0016787">
    <property type="term" value="F:hydrolase activity"/>
    <property type="evidence" value="ECO:0007669"/>
    <property type="project" value="UniProtKB-KW"/>
</dbReference>
<feature type="domain" description="AB hydrolase-1" evidence="2">
    <location>
        <begin position="75"/>
        <end position="229"/>
    </location>
</feature>
<keyword evidence="4" id="KW-1185">Reference proteome</keyword>
<dbReference type="AlphaFoldDB" id="A0A5C6RNF7"/>
<dbReference type="PANTHER" id="PTHR43798">
    <property type="entry name" value="MONOACYLGLYCEROL LIPASE"/>
    <property type="match status" value="1"/>
</dbReference>
<dbReference type="PANTHER" id="PTHR43798:SF33">
    <property type="entry name" value="HYDROLASE, PUTATIVE (AFU_ORTHOLOGUE AFUA_2G14860)-RELATED"/>
    <property type="match status" value="1"/>
</dbReference>
<dbReference type="Proteomes" id="UP000321580">
    <property type="component" value="Unassembled WGS sequence"/>
</dbReference>
<dbReference type="OrthoDB" id="1224630at2"/>
<dbReference type="RefSeq" id="WP_147166939.1">
    <property type="nucleotide sequence ID" value="NZ_VOOR01000013.1"/>
</dbReference>
<dbReference type="PRINTS" id="PR00111">
    <property type="entry name" value="ABHYDROLASE"/>
</dbReference>
<reference evidence="3 4" key="1">
    <citation type="submission" date="2019-08" db="EMBL/GenBank/DDBJ databases">
        <title>Genome of Phaeodactylibacter luteus.</title>
        <authorList>
            <person name="Bowman J.P."/>
        </authorList>
    </citation>
    <scope>NUCLEOTIDE SEQUENCE [LARGE SCALE GENOMIC DNA]</scope>
    <source>
        <strain evidence="3 4">KCTC 42180</strain>
    </source>
</reference>
<dbReference type="GO" id="GO:0016020">
    <property type="term" value="C:membrane"/>
    <property type="evidence" value="ECO:0007669"/>
    <property type="project" value="TreeGrafter"/>
</dbReference>
<protein>
    <submittedName>
        <fullName evidence="3">Alpha/beta hydrolase</fullName>
    </submittedName>
</protein>
<keyword evidence="1" id="KW-0472">Membrane</keyword>
<evidence type="ECO:0000256" key="1">
    <source>
        <dbReference type="SAM" id="Phobius"/>
    </source>
</evidence>
<evidence type="ECO:0000259" key="2">
    <source>
        <dbReference type="Pfam" id="PF12697"/>
    </source>
</evidence>
<name>A0A5C6RNF7_9BACT</name>
<evidence type="ECO:0000313" key="3">
    <source>
        <dbReference type="EMBL" id="TXB63763.1"/>
    </source>
</evidence>
<dbReference type="Pfam" id="PF12697">
    <property type="entry name" value="Abhydrolase_6"/>
    <property type="match status" value="1"/>
</dbReference>
<dbReference type="EMBL" id="VOOR01000013">
    <property type="protein sequence ID" value="TXB63763.1"/>
    <property type="molecule type" value="Genomic_DNA"/>
</dbReference>
<comment type="caution">
    <text evidence="3">The sequence shown here is derived from an EMBL/GenBank/DDBJ whole genome shotgun (WGS) entry which is preliminary data.</text>
</comment>
<dbReference type="InterPro" id="IPR029058">
    <property type="entry name" value="AB_hydrolase_fold"/>
</dbReference>
<sequence length="304" mass="34038">MKKIIPNRKRFYFSLAIVLLFIYAYDFMEMRISTPTFQAVLSDNPLGYRARFDTLEQDGRALRYLEIGTDSLPLVVFIHGAPSSSSFWKTFLRDSSLLSKAKLMAVDRPGYGYSGYGQPELSVKKQAALIAEAIREKRGQHPAVILHGSSYGGTVAARIAMDFPDLVDGLLLQSASLKAGSEKTFLFTHITRHWPFRWLLPGSIHVANMEKLSHKAQLDSMAGLWGRIKSATILLHGDEDGLIYPENAIFARDHLENASFLEFKMLEGRKHDLLWTKRALLEKSLEKLIRLTAGGADALALPEG</sequence>
<accession>A0A5C6RNF7</accession>
<dbReference type="SUPFAM" id="SSF53474">
    <property type="entry name" value="alpha/beta-Hydrolases"/>
    <property type="match status" value="1"/>
</dbReference>
<keyword evidence="3" id="KW-0378">Hydrolase</keyword>
<feature type="transmembrane region" description="Helical" evidence="1">
    <location>
        <begin position="12"/>
        <end position="28"/>
    </location>
</feature>
<organism evidence="3 4">
    <name type="scientific">Phaeodactylibacter luteus</name>
    <dbReference type="NCBI Taxonomy" id="1564516"/>
    <lineage>
        <taxon>Bacteria</taxon>
        <taxon>Pseudomonadati</taxon>
        <taxon>Bacteroidota</taxon>
        <taxon>Saprospiria</taxon>
        <taxon>Saprospirales</taxon>
        <taxon>Haliscomenobacteraceae</taxon>
        <taxon>Phaeodactylibacter</taxon>
    </lineage>
</organism>
<gene>
    <name evidence="3" type="ORF">FRY97_08050</name>
</gene>
<proteinExistence type="predicted"/>